<organism evidence="2 3">
    <name type="scientific">Desulfosporosinus acididurans</name>
    <dbReference type="NCBI Taxonomy" id="476652"/>
    <lineage>
        <taxon>Bacteria</taxon>
        <taxon>Bacillati</taxon>
        <taxon>Bacillota</taxon>
        <taxon>Clostridia</taxon>
        <taxon>Eubacteriales</taxon>
        <taxon>Desulfitobacteriaceae</taxon>
        <taxon>Desulfosporosinus</taxon>
    </lineage>
</organism>
<dbReference type="Proteomes" id="UP000036356">
    <property type="component" value="Unassembled WGS sequence"/>
</dbReference>
<feature type="transmembrane region" description="Helical" evidence="1">
    <location>
        <begin position="12"/>
        <end position="32"/>
    </location>
</feature>
<keyword evidence="1" id="KW-1133">Transmembrane helix</keyword>
<evidence type="ECO:0000313" key="2">
    <source>
        <dbReference type="EMBL" id="KLU67761.1"/>
    </source>
</evidence>
<name>A0A0J1ISX6_9FIRM</name>
<dbReference type="STRING" id="476652.DEAC_c01660"/>
<keyword evidence="3" id="KW-1185">Reference proteome</keyword>
<dbReference type="PATRIC" id="fig|476652.3.peg.164"/>
<keyword evidence="1" id="KW-0472">Membrane</keyword>
<keyword evidence="1" id="KW-0812">Transmembrane</keyword>
<evidence type="ECO:0000256" key="1">
    <source>
        <dbReference type="SAM" id="Phobius"/>
    </source>
</evidence>
<dbReference type="AlphaFoldDB" id="A0A0J1ISX6"/>
<reference evidence="2 3" key="1">
    <citation type="submission" date="2015-06" db="EMBL/GenBank/DDBJ databases">
        <title>Draft genome of the moderately acidophilic sulfate reducer Candidatus Desulfosporosinus acididurans strain M1.</title>
        <authorList>
            <person name="Poehlein A."/>
            <person name="Petzsch P."/>
            <person name="Johnson B.D."/>
            <person name="Schloemann M."/>
            <person name="Daniel R."/>
            <person name="Muehling M."/>
        </authorList>
    </citation>
    <scope>NUCLEOTIDE SEQUENCE [LARGE SCALE GENOMIC DNA]</scope>
    <source>
        <strain evidence="2 3">M1</strain>
    </source>
</reference>
<comment type="caution">
    <text evidence="2">The sequence shown here is derived from an EMBL/GenBank/DDBJ whole genome shotgun (WGS) entry which is preliminary data.</text>
</comment>
<gene>
    <name evidence="2" type="ORF">DEAC_c01660</name>
</gene>
<accession>A0A0J1ISX6</accession>
<proteinExistence type="predicted"/>
<protein>
    <submittedName>
        <fullName evidence="2">Uncharacterized protein</fullName>
    </submittedName>
</protein>
<sequence length="192" mass="20328">MTKIIALNRKYLVMLTSGLLICLIGLAGYSFWQTKQTSGSSVTVTPEIQMLGVNVEPASVVKDLNYGNVTLKGAQVIASKTFDLIVTVQNTTAKKMTNIPVELQVSLAGDETKKVISPGVLPSLEPGAKARIAFRQIKCLGDALGKSATSGQHLMIVRIKPNPAGGVDQATEASFRFIVDSTVKAPAAGNKQ</sequence>
<dbReference type="EMBL" id="LDZY01000001">
    <property type="protein sequence ID" value="KLU67761.1"/>
    <property type="molecule type" value="Genomic_DNA"/>
</dbReference>
<dbReference type="RefSeq" id="WP_053006238.1">
    <property type="nucleotide sequence ID" value="NZ_LDZY01000001.1"/>
</dbReference>
<evidence type="ECO:0000313" key="3">
    <source>
        <dbReference type="Proteomes" id="UP000036356"/>
    </source>
</evidence>